<feature type="signal peptide" evidence="1">
    <location>
        <begin position="1"/>
        <end position="19"/>
    </location>
</feature>
<dbReference type="Proteomes" id="UP000515512">
    <property type="component" value="Chromosome"/>
</dbReference>
<name>A0A7D6ZBR5_9NOCA</name>
<sequence length="74" mass="7209">MAALAISATVVVGATPAAADSGSSASGSSSLSADIQQFDAMDWLVIIGAGIPLMILCATGSQPPCEFPGSDPGR</sequence>
<protein>
    <recommendedName>
        <fullName evidence="4">Secreted protein</fullName>
    </recommendedName>
</protein>
<dbReference type="EMBL" id="CP059399">
    <property type="protein sequence ID" value="QLY29838.1"/>
    <property type="molecule type" value="Genomic_DNA"/>
</dbReference>
<dbReference type="RefSeq" id="WP_181581042.1">
    <property type="nucleotide sequence ID" value="NZ_CP059399.1"/>
</dbReference>
<evidence type="ECO:0000256" key="1">
    <source>
        <dbReference type="SAM" id="SignalP"/>
    </source>
</evidence>
<keyword evidence="1" id="KW-0732">Signal</keyword>
<evidence type="ECO:0000313" key="3">
    <source>
        <dbReference type="Proteomes" id="UP000515512"/>
    </source>
</evidence>
<accession>A0A7D6ZBR5</accession>
<keyword evidence="3" id="KW-1185">Reference proteome</keyword>
<dbReference type="AlphaFoldDB" id="A0A7D6ZBR5"/>
<gene>
    <name evidence="2" type="ORF">H0264_32255</name>
</gene>
<evidence type="ECO:0000313" key="2">
    <source>
        <dbReference type="EMBL" id="QLY29838.1"/>
    </source>
</evidence>
<evidence type="ECO:0008006" key="4">
    <source>
        <dbReference type="Google" id="ProtNLM"/>
    </source>
</evidence>
<dbReference type="KEGG" id="nhu:H0264_32255"/>
<proteinExistence type="predicted"/>
<organism evidence="2 3">
    <name type="scientific">Nocardia huaxiensis</name>
    <dbReference type="NCBI Taxonomy" id="2755382"/>
    <lineage>
        <taxon>Bacteria</taxon>
        <taxon>Bacillati</taxon>
        <taxon>Actinomycetota</taxon>
        <taxon>Actinomycetes</taxon>
        <taxon>Mycobacteriales</taxon>
        <taxon>Nocardiaceae</taxon>
        <taxon>Nocardia</taxon>
    </lineage>
</organism>
<feature type="chain" id="PRO_5028229914" description="Secreted protein" evidence="1">
    <location>
        <begin position="20"/>
        <end position="74"/>
    </location>
</feature>
<reference evidence="2 3" key="1">
    <citation type="submission" date="2020-07" db="EMBL/GenBank/DDBJ databases">
        <authorList>
            <person name="Zhuang K."/>
            <person name="Ran Y."/>
        </authorList>
    </citation>
    <scope>NUCLEOTIDE SEQUENCE [LARGE SCALE GENOMIC DNA]</scope>
    <source>
        <strain evidence="2 3">WCH-YHL-001</strain>
    </source>
</reference>